<dbReference type="Gene3D" id="3.40.50.2000">
    <property type="entry name" value="Glycogen Phosphorylase B"/>
    <property type="match status" value="2"/>
</dbReference>
<proteinExistence type="predicted"/>
<dbReference type="PANTHER" id="PTHR45947">
    <property type="entry name" value="SULFOQUINOVOSYL TRANSFERASE SQD2"/>
    <property type="match status" value="1"/>
</dbReference>
<keyword evidence="7" id="KW-1185">Reference proteome</keyword>
<comment type="caution">
    <text evidence="6">The sequence shown here is derived from an EMBL/GenBank/DDBJ whole genome shotgun (WGS) entry which is preliminary data.</text>
</comment>
<evidence type="ECO:0000256" key="1">
    <source>
        <dbReference type="ARBA" id="ARBA00021292"/>
    </source>
</evidence>
<keyword evidence="2" id="KW-0328">Glycosyltransferase</keyword>
<sequence>MKVLMLLGRATGGIGAHVDRLVADLRGLDHEVQVVTAASTAEAFGWVDARRLWPVHTGVRAPLGLLEWHRIMQLAGTADVVHAHGHQAALVAAVAVARARPRPRLFVSLHNDLPPSLAAAPAPFTAPFAAPFTAAAPAPAVARPSASWWSRAGSGAAKRLLGWSLRQAQLVTGASPDLVELARALGARHAELALVPSPAVAELLGAGRLVPGERRRLLSEVGLPTEPPLVLTVSRIAPQKDLPTLLAAARRSRVPATWVVVGSGDERLRADLEQEADGIRHRDGGDARVRFVGSRTDVRQWLRAADVFVLTSRWEARALVVQEAMAAGVPVVATRTGGLPELIGDAGSLVTVGDPISVADEVDRLLLDPDARHRMSTAARSRAASWPSPEAEARRWAERYAADPLDMT</sequence>
<evidence type="ECO:0000259" key="5">
    <source>
        <dbReference type="Pfam" id="PF13579"/>
    </source>
</evidence>
<evidence type="ECO:0000313" key="6">
    <source>
        <dbReference type="EMBL" id="GAA2022321.1"/>
    </source>
</evidence>
<evidence type="ECO:0000313" key="7">
    <source>
        <dbReference type="Proteomes" id="UP001501285"/>
    </source>
</evidence>
<evidence type="ECO:0000259" key="4">
    <source>
        <dbReference type="Pfam" id="PF00534"/>
    </source>
</evidence>
<dbReference type="SUPFAM" id="SSF53756">
    <property type="entry name" value="UDP-Glycosyltransferase/glycogen phosphorylase"/>
    <property type="match status" value="1"/>
</dbReference>
<dbReference type="Pfam" id="PF13579">
    <property type="entry name" value="Glyco_trans_4_4"/>
    <property type="match status" value="1"/>
</dbReference>
<dbReference type="InterPro" id="IPR028098">
    <property type="entry name" value="Glyco_trans_4-like_N"/>
</dbReference>
<evidence type="ECO:0000256" key="2">
    <source>
        <dbReference type="ARBA" id="ARBA00022676"/>
    </source>
</evidence>
<reference evidence="7" key="1">
    <citation type="journal article" date="2019" name="Int. J. Syst. Evol. Microbiol.">
        <title>The Global Catalogue of Microorganisms (GCM) 10K type strain sequencing project: providing services to taxonomists for standard genome sequencing and annotation.</title>
        <authorList>
            <consortium name="The Broad Institute Genomics Platform"/>
            <consortium name="The Broad Institute Genome Sequencing Center for Infectious Disease"/>
            <person name="Wu L."/>
            <person name="Ma J."/>
        </authorList>
    </citation>
    <scope>NUCLEOTIDE SEQUENCE [LARGE SCALE GENOMIC DNA]</scope>
    <source>
        <strain evidence="7">JCM 14283</strain>
    </source>
</reference>
<accession>A0ABP5FAW2</accession>
<protein>
    <recommendedName>
        <fullName evidence="1">D-inositol 3-phosphate glycosyltransferase</fullName>
    </recommendedName>
</protein>
<keyword evidence="3" id="KW-0808">Transferase</keyword>
<dbReference type="EMBL" id="BAAANB010000002">
    <property type="protein sequence ID" value="GAA2022321.1"/>
    <property type="molecule type" value="Genomic_DNA"/>
</dbReference>
<name>A0ABP5FAW2_9MICO</name>
<dbReference type="Proteomes" id="UP001501285">
    <property type="component" value="Unassembled WGS sequence"/>
</dbReference>
<feature type="domain" description="Glycosyltransferase subfamily 4-like N-terminal" evidence="5">
    <location>
        <begin position="12"/>
        <end position="196"/>
    </location>
</feature>
<feature type="domain" description="Glycosyl transferase family 1" evidence="4">
    <location>
        <begin position="219"/>
        <end position="381"/>
    </location>
</feature>
<evidence type="ECO:0000256" key="3">
    <source>
        <dbReference type="ARBA" id="ARBA00022679"/>
    </source>
</evidence>
<gene>
    <name evidence="6" type="ORF">GCM10009740_08970</name>
</gene>
<dbReference type="Pfam" id="PF00534">
    <property type="entry name" value="Glycos_transf_1"/>
    <property type="match status" value="1"/>
</dbReference>
<dbReference type="InterPro" id="IPR001296">
    <property type="entry name" value="Glyco_trans_1"/>
</dbReference>
<organism evidence="6 7">
    <name type="scientific">Terrabacter terrae</name>
    <dbReference type="NCBI Taxonomy" id="318434"/>
    <lineage>
        <taxon>Bacteria</taxon>
        <taxon>Bacillati</taxon>
        <taxon>Actinomycetota</taxon>
        <taxon>Actinomycetes</taxon>
        <taxon>Micrococcales</taxon>
        <taxon>Intrasporangiaceae</taxon>
        <taxon>Terrabacter</taxon>
    </lineage>
</organism>
<dbReference type="InterPro" id="IPR050194">
    <property type="entry name" value="Glycosyltransferase_grp1"/>
</dbReference>
<dbReference type="RefSeq" id="WP_343988268.1">
    <property type="nucleotide sequence ID" value="NZ_BAAANB010000002.1"/>
</dbReference>
<dbReference type="CDD" id="cd03801">
    <property type="entry name" value="GT4_PimA-like"/>
    <property type="match status" value="1"/>
</dbReference>
<dbReference type="PANTHER" id="PTHR45947:SF3">
    <property type="entry name" value="SULFOQUINOVOSYL TRANSFERASE SQD2"/>
    <property type="match status" value="1"/>
</dbReference>